<dbReference type="EMBL" id="WAEM01000001">
    <property type="protein sequence ID" value="KAB1158133.1"/>
    <property type="molecule type" value="Genomic_DNA"/>
</dbReference>
<keyword evidence="1" id="KW-0732">Signal</keyword>
<keyword evidence="3" id="KW-1185">Reference proteome</keyword>
<comment type="caution">
    <text evidence="2">The sequence shown here is derived from an EMBL/GenBank/DDBJ whole genome shotgun (WGS) entry which is preliminary data.</text>
</comment>
<accession>A0A7J5AKT9</accession>
<dbReference type="RefSeq" id="WP_151106325.1">
    <property type="nucleotide sequence ID" value="NZ_WAEM01000001.1"/>
</dbReference>
<feature type="signal peptide" evidence="1">
    <location>
        <begin position="1"/>
        <end position="20"/>
    </location>
</feature>
<reference evidence="2 3" key="1">
    <citation type="submission" date="2019-09" db="EMBL/GenBank/DDBJ databases">
        <title>Flavobacterium sp. nov., isolated from glacier ice.</title>
        <authorList>
            <person name="Liu Q."/>
        </authorList>
    </citation>
    <scope>NUCLEOTIDE SEQUENCE [LARGE SCALE GENOMIC DNA]</scope>
    <source>
        <strain evidence="2 3">NBRC 112527</strain>
    </source>
</reference>
<gene>
    <name evidence="2" type="ORF">F6464_03360</name>
</gene>
<sequence length="316" mass="34631">MTKIILLFVVAIFATTQAYSQCACCAGSGTGSSNGDYNNGILTLQKKQWVVETYGDYRTVKEGAGHHGNHEPADTTEEETPLKSMFISSLGLRYGITDKITVSALLPYVFLQTDNGNDNGIGDLILLGTFNIFSKNNFNVALQAGVELPTGIQKGSNFDNTTVVVGSGSLDQMAGLAFSKRWDKLTLQGNGLFKYTTTGFEDNYYGSISIQNLSLSYRIKGDNNFCSPDISIQTGKPNFGWNVFGGYYGEWLDKITEKDVVDENSGYYLGFATLGTNISYKKWSFPLTVSLPVIQHMNGEQNDAGFRLRLGIIKSF</sequence>
<organism evidence="2 3">
    <name type="scientific">Flavobacterium luteum</name>
    <dbReference type="NCBI Taxonomy" id="2026654"/>
    <lineage>
        <taxon>Bacteria</taxon>
        <taxon>Pseudomonadati</taxon>
        <taxon>Bacteroidota</taxon>
        <taxon>Flavobacteriia</taxon>
        <taxon>Flavobacteriales</taxon>
        <taxon>Flavobacteriaceae</taxon>
        <taxon>Flavobacterium</taxon>
    </lineage>
</organism>
<feature type="chain" id="PRO_5029841428" evidence="1">
    <location>
        <begin position="21"/>
        <end position="316"/>
    </location>
</feature>
<name>A0A7J5AKT9_9FLAO</name>
<evidence type="ECO:0000256" key="1">
    <source>
        <dbReference type="SAM" id="SignalP"/>
    </source>
</evidence>
<evidence type="ECO:0000313" key="3">
    <source>
        <dbReference type="Proteomes" id="UP000490922"/>
    </source>
</evidence>
<dbReference type="OrthoDB" id="5562884at2"/>
<protein>
    <submittedName>
        <fullName evidence="2">Transporter</fullName>
    </submittedName>
</protein>
<evidence type="ECO:0000313" key="2">
    <source>
        <dbReference type="EMBL" id="KAB1158133.1"/>
    </source>
</evidence>
<dbReference type="Proteomes" id="UP000490922">
    <property type="component" value="Unassembled WGS sequence"/>
</dbReference>
<dbReference type="AlphaFoldDB" id="A0A7J5AKT9"/>
<proteinExistence type="predicted"/>